<dbReference type="PANTHER" id="PTHR43881:SF1">
    <property type="entry name" value="GAMMA-GLUTAMYLTRANSPEPTIDASE (AFU_ORTHOLOGUE AFUA_4G13580)"/>
    <property type="match status" value="1"/>
</dbReference>
<dbReference type="InterPro" id="IPR052896">
    <property type="entry name" value="GGT-like_enzyme"/>
</dbReference>
<name>A0A124GPS7_PENFR</name>
<dbReference type="Pfam" id="PF01019">
    <property type="entry name" value="G_glu_transpept"/>
    <property type="match status" value="1"/>
</dbReference>
<reference evidence="1 2" key="1">
    <citation type="submission" date="2015-10" db="EMBL/GenBank/DDBJ databases">
        <title>Genome sequencing of Penicillium freii.</title>
        <authorList>
            <person name="Nguyen H.D."/>
            <person name="Visagie C.M."/>
            <person name="Seifert K.A."/>
        </authorList>
    </citation>
    <scope>NUCLEOTIDE SEQUENCE [LARGE SCALE GENOMIC DNA]</scope>
    <source>
        <strain evidence="1 2">DAOM 242723</strain>
    </source>
</reference>
<protein>
    <submittedName>
        <fullName evidence="1">Uncharacterized protein</fullName>
    </submittedName>
</protein>
<organism evidence="1 2">
    <name type="scientific">Penicillium freii</name>
    <dbReference type="NCBI Taxonomy" id="48697"/>
    <lineage>
        <taxon>Eukaryota</taxon>
        <taxon>Fungi</taxon>
        <taxon>Dikarya</taxon>
        <taxon>Ascomycota</taxon>
        <taxon>Pezizomycotina</taxon>
        <taxon>Eurotiomycetes</taxon>
        <taxon>Eurotiomycetidae</taxon>
        <taxon>Eurotiales</taxon>
        <taxon>Aspergillaceae</taxon>
        <taxon>Penicillium</taxon>
    </lineage>
</organism>
<gene>
    <name evidence="1" type="ORF">ACN42_g11353</name>
</gene>
<dbReference type="SUPFAM" id="SSF56235">
    <property type="entry name" value="N-terminal nucleophile aminohydrolases (Ntn hydrolases)"/>
    <property type="match status" value="1"/>
</dbReference>
<dbReference type="AlphaFoldDB" id="A0A124GPS7"/>
<evidence type="ECO:0000313" key="1">
    <source>
        <dbReference type="EMBL" id="KUM55881.1"/>
    </source>
</evidence>
<keyword evidence="2" id="KW-1185">Reference proteome</keyword>
<accession>A0A124GPS7</accession>
<sequence>MNGSGRYPSNATLEQIKMDLNVGPDQTESIPKTSPLAVTTPGAAAGWVDTVERFGSRKLSLAQILAPAIEPAEEGFPVSESSSSFWCDHEHLLRSASPNFKELLKVDPSSKDGVRSPSAGEIMKNPTLAQTFRALAADGKKGFYEGRIAEELVKVVQDLGGYLSLDDLKCHAETGSQDVDAIYLQFKGQGVCEKQTPGTDNGTNQGVEIWEHPPNGQGIVALMALGILGELEKMGKIPIFTEAQYNSTE</sequence>
<proteinExistence type="predicted"/>
<evidence type="ECO:0000313" key="2">
    <source>
        <dbReference type="Proteomes" id="UP000055045"/>
    </source>
</evidence>
<dbReference type="EMBL" id="LLXE01000608">
    <property type="protein sequence ID" value="KUM55881.1"/>
    <property type="molecule type" value="Genomic_DNA"/>
</dbReference>
<comment type="caution">
    <text evidence="1">The sequence shown here is derived from an EMBL/GenBank/DDBJ whole genome shotgun (WGS) entry which is preliminary data.</text>
</comment>
<dbReference type="STRING" id="48697.A0A124GPS7"/>
<dbReference type="PRINTS" id="PR01210">
    <property type="entry name" value="GGTRANSPTASE"/>
</dbReference>
<dbReference type="InterPro" id="IPR029055">
    <property type="entry name" value="Ntn_hydrolases_N"/>
</dbReference>
<dbReference type="PANTHER" id="PTHR43881">
    <property type="entry name" value="GAMMA-GLUTAMYLTRANSPEPTIDASE (AFU_ORTHOLOGUE AFUA_4G13580)"/>
    <property type="match status" value="1"/>
</dbReference>
<dbReference type="Proteomes" id="UP000055045">
    <property type="component" value="Unassembled WGS sequence"/>
</dbReference>